<dbReference type="Ensembl" id="ENSVKKT00000015456.1">
    <property type="protein sequence ID" value="ENSVKKP00000015095.1"/>
    <property type="gene ID" value="ENSVKKG00000010348.1"/>
</dbReference>
<accession>A0A8D2L0T0</accession>
<reference evidence="1" key="2">
    <citation type="submission" date="2025-09" db="UniProtKB">
        <authorList>
            <consortium name="Ensembl"/>
        </authorList>
    </citation>
    <scope>IDENTIFICATION</scope>
</reference>
<evidence type="ECO:0000313" key="2">
    <source>
        <dbReference type="Proteomes" id="UP000694545"/>
    </source>
</evidence>
<evidence type="ECO:0000313" key="1">
    <source>
        <dbReference type="Ensembl" id="ENSVKKP00000015095.1"/>
    </source>
</evidence>
<dbReference type="Proteomes" id="UP000694545">
    <property type="component" value="Unplaced"/>
</dbReference>
<organism evidence="1 2">
    <name type="scientific">Varanus komodoensis</name>
    <name type="common">Komodo dragon</name>
    <dbReference type="NCBI Taxonomy" id="61221"/>
    <lineage>
        <taxon>Eukaryota</taxon>
        <taxon>Metazoa</taxon>
        <taxon>Chordata</taxon>
        <taxon>Craniata</taxon>
        <taxon>Vertebrata</taxon>
        <taxon>Euteleostomi</taxon>
        <taxon>Lepidosauria</taxon>
        <taxon>Squamata</taxon>
        <taxon>Bifurcata</taxon>
        <taxon>Unidentata</taxon>
        <taxon>Episquamata</taxon>
        <taxon>Toxicofera</taxon>
        <taxon>Anguimorpha</taxon>
        <taxon>Paleoanguimorpha</taxon>
        <taxon>Varanoidea</taxon>
        <taxon>Varanidae</taxon>
        <taxon>Varanus</taxon>
    </lineage>
</organism>
<reference evidence="1" key="1">
    <citation type="submission" date="2025-08" db="UniProtKB">
        <authorList>
            <consortium name="Ensembl"/>
        </authorList>
    </citation>
    <scope>IDENTIFICATION</scope>
</reference>
<proteinExistence type="predicted"/>
<name>A0A8D2L0T0_VARKO</name>
<dbReference type="AlphaFoldDB" id="A0A8D2L0T0"/>
<sequence length="109" mass="11714">MNHLASPFFFPAPFSCLQLSRISGRTLLLPPPLKSTEQPSLGAGGWAFSLPGPCFCRAPFLPPPGMPMERCRSRAVGKSIPVRAGGSLHCAKWSSGNLGMLYSKAKQQQ</sequence>
<protein>
    <submittedName>
        <fullName evidence="1">Uncharacterized protein</fullName>
    </submittedName>
</protein>
<keyword evidence="2" id="KW-1185">Reference proteome</keyword>